<dbReference type="PANTHER" id="PTHR33823:SF4">
    <property type="entry name" value="GENERAL STRESS PROTEIN 16O"/>
    <property type="match status" value="1"/>
</dbReference>
<evidence type="ECO:0000256" key="4">
    <source>
        <dbReference type="PROSITE-ProRule" id="PRU00510"/>
    </source>
</evidence>
<dbReference type="AlphaFoldDB" id="A0A1H7J3L2"/>
<dbReference type="InterPro" id="IPR048487">
    <property type="entry name" value="DksA-like_N"/>
</dbReference>
<evidence type="ECO:0000256" key="5">
    <source>
        <dbReference type="SAM" id="Coils"/>
    </source>
</evidence>
<keyword evidence="5" id="KW-0175">Coiled coil</keyword>
<keyword evidence="3" id="KW-0862">Zinc</keyword>
<dbReference type="PANTHER" id="PTHR33823">
    <property type="entry name" value="RNA POLYMERASE-BINDING TRANSCRIPTION FACTOR DKSA-RELATED"/>
    <property type="match status" value="1"/>
</dbReference>
<evidence type="ECO:0000256" key="1">
    <source>
        <dbReference type="ARBA" id="ARBA00022723"/>
    </source>
</evidence>
<feature type="zinc finger region" description="dksA C4-type" evidence="4">
    <location>
        <begin position="78"/>
        <end position="102"/>
    </location>
</feature>
<dbReference type="Pfam" id="PF01258">
    <property type="entry name" value="zf-dskA_traR"/>
    <property type="match status" value="1"/>
</dbReference>
<feature type="coiled-coil region" evidence="5">
    <location>
        <begin position="7"/>
        <end position="34"/>
    </location>
</feature>
<gene>
    <name evidence="8" type="ORF">SAMN05216214_104157</name>
</gene>
<dbReference type="GO" id="GO:0008270">
    <property type="term" value="F:zinc ion binding"/>
    <property type="evidence" value="ECO:0007669"/>
    <property type="project" value="UniProtKB-KW"/>
</dbReference>
<dbReference type="Pfam" id="PF21173">
    <property type="entry name" value="DksA-like_N"/>
    <property type="match status" value="1"/>
</dbReference>
<evidence type="ECO:0000256" key="3">
    <source>
        <dbReference type="ARBA" id="ARBA00022833"/>
    </source>
</evidence>
<dbReference type="PROSITE" id="PS51128">
    <property type="entry name" value="ZF_DKSA_2"/>
    <property type="match status" value="1"/>
</dbReference>
<reference evidence="8" key="1">
    <citation type="submission" date="2016-10" db="EMBL/GenBank/DDBJ databases">
        <authorList>
            <person name="de Groot N.N."/>
        </authorList>
    </citation>
    <scope>NUCLEOTIDE SEQUENCE [LARGE SCALE GENOMIC DNA]</scope>
    <source>
        <strain evidence="8">JCM 19513</strain>
    </source>
</reference>
<evidence type="ECO:0000259" key="7">
    <source>
        <dbReference type="Pfam" id="PF21173"/>
    </source>
</evidence>
<dbReference type="EMBL" id="FOAS01000004">
    <property type="protein sequence ID" value="SEK69186.1"/>
    <property type="molecule type" value="Genomic_DNA"/>
</dbReference>
<feature type="domain" description="DnaK suppressor protein-like N-terminal" evidence="7">
    <location>
        <begin position="12"/>
        <end position="66"/>
    </location>
</feature>
<name>A0A1H7J3L2_9GAMM</name>
<keyword evidence="9" id="KW-1185">Reference proteome</keyword>
<dbReference type="SUPFAM" id="SSF57716">
    <property type="entry name" value="Glucocorticoid receptor-like (DNA-binding domain)"/>
    <property type="match status" value="1"/>
</dbReference>
<evidence type="ECO:0000259" key="6">
    <source>
        <dbReference type="Pfam" id="PF01258"/>
    </source>
</evidence>
<feature type="domain" description="Zinc finger DksA/TraR C4-type" evidence="6">
    <location>
        <begin position="73"/>
        <end position="108"/>
    </location>
</feature>
<organism evidence="8 9">
    <name type="scientific">Atopomonas hussainii</name>
    <dbReference type="NCBI Taxonomy" id="1429083"/>
    <lineage>
        <taxon>Bacteria</taxon>
        <taxon>Pseudomonadati</taxon>
        <taxon>Pseudomonadota</taxon>
        <taxon>Gammaproteobacteria</taxon>
        <taxon>Pseudomonadales</taxon>
        <taxon>Pseudomonadaceae</taxon>
        <taxon>Atopomonas</taxon>
    </lineage>
</organism>
<proteinExistence type="predicted"/>
<dbReference type="Proteomes" id="UP000185766">
    <property type="component" value="Unassembled WGS sequence"/>
</dbReference>
<dbReference type="STRING" id="1429083.GCA_001885685_00642"/>
<evidence type="ECO:0000313" key="9">
    <source>
        <dbReference type="Proteomes" id="UP000185766"/>
    </source>
</evidence>
<accession>A0A1H7J3L2</accession>
<keyword evidence="2" id="KW-0863">Zinc-finger</keyword>
<dbReference type="Gene3D" id="1.20.120.910">
    <property type="entry name" value="DksA, coiled-coil domain"/>
    <property type="match status" value="1"/>
</dbReference>
<sequence length="109" mass="12106">MSTLNREQQLANLAAEYRARREALRRDLSQTRSADFAEQASERENDEVLNALLLETEQALIDVQHAQERLASGEYGCCKACGEDIQAARLEAMPLAELCIACAQKAEHA</sequence>
<dbReference type="InterPro" id="IPR000962">
    <property type="entry name" value="Znf_DskA_TraR"/>
</dbReference>
<protein>
    <submittedName>
        <fullName evidence="8">Transcriptional regulator, TraR/DksA family</fullName>
    </submittedName>
</protein>
<evidence type="ECO:0000313" key="8">
    <source>
        <dbReference type="EMBL" id="SEK69186.1"/>
    </source>
</evidence>
<evidence type="ECO:0000256" key="2">
    <source>
        <dbReference type="ARBA" id="ARBA00022771"/>
    </source>
</evidence>
<keyword evidence="1" id="KW-0479">Metal-binding</keyword>
<dbReference type="RefSeq" id="WP_074865928.1">
    <property type="nucleotide sequence ID" value="NZ_FOAS01000004.1"/>
</dbReference>